<gene>
    <name evidence="1" type="ORF">VHEMI03223</name>
</gene>
<evidence type="ECO:0000313" key="1">
    <source>
        <dbReference type="EMBL" id="CEJ83685.1"/>
    </source>
</evidence>
<proteinExistence type="predicted"/>
<evidence type="ECO:0000313" key="2">
    <source>
        <dbReference type="Proteomes" id="UP000039046"/>
    </source>
</evidence>
<dbReference type="HOGENOM" id="CLU_998141_0_0_1"/>
<dbReference type="Proteomes" id="UP000039046">
    <property type="component" value="Unassembled WGS sequence"/>
</dbReference>
<name>A0A0A1SS14_9HYPO</name>
<dbReference type="InterPro" id="IPR036770">
    <property type="entry name" value="Ankyrin_rpt-contain_sf"/>
</dbReference>
<dbReference type="Gene3D" id="1.25.40.20">
    <property type="entry name" value="Ankyrin repeat-containing domain"/>
    <property type="match status" value="1"/>
</dbReference>
<accession>A0A0A1SS14</accession>
<sequence>MELLEQYGICVYRPHELYLLNACQQHNYPLVQRLLNDRVLRPDFLQEAHTTGLLPRSSNSYREPKGHSVRQTILHRFCQNLFYNPEYAADDVKILQALLTQPVRVNAEKYNSSLLQYSCMNLVRSHSHAEAMISCLISHGADVKKLERDMSFTLPANLDLNARSRYLLDVTKSVVAVIDRPIAWLMAICRSEKPEARKLVQRYMAENPKSQKDRGLIGAAMRQACTADNVGALETLLGYTYDPLAFLSTAASEYPAQGRVVEYLKAMGIDYSKGTPLRG</sequence>
<dbReference type="AlphaFoldDB" id="A0A0A1SS14"/>
<organism evidence="1 2">
    <name type="scientific">[Torrubiella] hemipterigena</name>
    <dbReference type="NCBI Taxonomy" id="1531966"/>
    <lineage>
        <taxon>Eukaryota</taxon>
        <taxon>Fungi</taxon>
        <taxon>Dikarya</taxon>
        <taxon>Ascomycota</taxon>
        <taxon>Pezizomycotina</taxon>
        <taxon>Sordariomycetes</taxon>
        <taxon>Hypocreomycetidae</taxon>
        <taxon>Hypocreales</taxon>
        <taxon>Clavicipitaceae</taxon>
        <taxon>Clavicipitaceae incertae sedis</taxon>
        <taxon>'Torrubiella' clade</taxon>
    </lineage>
</organism>
<reference evidence="1 2" key="1">
    <citation type="journal article" date="2015" name="Genome Announc.">
        <title>Draft Genome Sequence and Gene Annotation of the Entomopathogenic Fungus Verticillium hemipterigenum.</title>
        <authorList>
            <person name="Horn F."/>
            <person name="Habel A."/>
            <person name="Scharf D.H."/>
            <person name="Dworschak J."/>
            <person name="Brakhage A.A."/>
            <person name="Guthke R."/>
            <person name="Hertweck C."/>
            <person name="Linde J."/>
        </authorList>
    </citation>
    <scope>NUCLEOTIDE SEQUENCE [LARGE SCALE GENOMIC DNA]</scope>
</reference>
<keyword evidence="2" id="KW-1185">Reference proteome</keyword>
<protein>
    <submittedName>
        <fullName evidence="1">Uncharacterized protein</fullName>
    </submittedName>
</protein>
<dbReference type="EMBL" id="CDHN01000002">
    <property type="protein sequence ID" value="CEJ83685.1"/>
    <property type="molecule type" value="Genomic_DNA"/>
</dbReference>